<dbReference type="RefSeq" id="WP_084291238.1">
    <property type="nucleotide sequence ID" value="NZ_FWYB01000013.1"/>
</dbReference>
<dbReference type="AlphaFoldDB" id="A0A1W2EL85"/>
<gene>
    <name evidence="1" type="ORF">SAMN04488101_11399</name>
</gene>
<protein>
    <submittedName>
        <fullName evidence="1">Uncharacterized protein</fullName>
    </submittedName>
</protein>
<sequence length="125" mass="14460">MKHPYKIQLQKNLQTHYNQTNWVVKNNFERGRDEILFILPKHEDIKMVYANLYAELSTLPDIDHPSERVLISFCYPDGSQYCSRVINPNKQDEIHLALLGQLPKRSISDLLLDLNETGVSIVVPA</sequence>
<dbReference type="EMBL" id="FWYB01000013">
    <property type="protein sequence ID" value="SMD10434.1"/>
    <property type="molecule type" value="Genomic_DNA"/>
</dbReference>
<reference evidence="1 2" key="1">
    <citation type="submission" date="2017-04" db="EMBL/GenBank/DDBJ databases">
        <authorList>
            <person name="Afonso C.L."/>
            <person name="Miller P.J."/>
            <person name="Scott M.A."/>
            <person name="Spackman E."/>
            <person name="Goraichik I."/>
            <person name="Dimitrov K.M."/>
            <person name="Suarez D.L."/>
            <person name="Swayne D.E."/>
        </authorList>
    </citation>
    <scope>NUCLEOTIDE SEQUENCE [LARGE SCALE GENOMIC DNA]</scope>
    <source>
        <strain evidence="1 2">DSM 19625</strain>
    </source>
</reference>
<name>A0A1W2EL85_9SPHI</name>
<evidence type="ECO:0000313" key="2">
    <source>
        <dbReference type="Proteomes" id="UP000192678"/>
    </source>
</evidence>
<dbReference type="OrthoDB" id="768544at2"/>
<evidence type="ECO:0000313" key="1">
    <source>
        <dbReference type="EMBL" id="SMD10434.1"/>
    </source>
</evidence>
<keyword evidence="2" id="KW-1185">Reference proteome</keyword>
<proteinExistence type="predicted"/>
<dbReference type="Proteomes" id="UP000192678">
    <property type="component" value="Unassembled WGS sequence"/>
</dbReference>
<organism evidence="1 2">
    <name type="scientific">Pedobacter nyackensis</name>
    <dbReference type="NCBI Taxonomy" id="475255"/>
    <lineage>
        <taxon>Bacteria</taxon>
        <taxon>Pseudomonadati</taxon>
        <taxon>Bacteroidota</taxon>
        <taxon>Sphingobacteriia</taxon>
        <taxon>Sphingobacteriales</taxon>
        <taxon>Sphingobacteriaceae</taxon>
        <taxon>Pedobacter</taxon>
    </lineage>
</organism>
<accession>A0A1W2EL85</accession>